<dbReference type="PROSITE" id="PS50949">
    <property type="entry name" value="HTH_GNTR"/>
    <property type="match status" value="1"/>
</dbReference>
<feature type="region of interest" description="Disordered" evidence="4">
    <location>
        <begin position="288"/>
        <end position="308"/>
    </location>
</feature>
<dbReference type="Proteomes" id="UP000593594">
    <property type="component" value="Chromosome"/>
</dbReference>
<dbReference type="Gene3D" id="1.10.10.10">
    <property type="entry name" value="Winged helix-like DNA-binding domain superfamily/Winged helix DNA-binding domain"/>
    <property type="match status" value="2"/>
</dbReference>
<feature type="domain" description="HTH gntR-type" evidence="5">
    <location>
        <begin position="7"/>
        <end position="74"/>
    </location>
</feature>
<evidence type="ECO:0000256" key="4">
    <source>
        <dbReference type="SAM" id="MobiDB-lite"/>
    </source>
</evidence>
<dbReference type="PRINTS" id="PR00035">
    <property type="entry name" value="HTHGNTR"/>
</dbReference>
<proteinExistence type="predicted"/>
<sequence>MNDRKVSGRRLELAQRLLGLIRSEGLAKDTHLIEQQLAERFGVSRTPVRAALKVLESHGAVRAVPNLGFFVDREPDELYAMELSGPISRDDEVYVRIVDDRLAGRLPETVTQTEIVRRYDVSQAQIRRVLEQMADEGLITRSPGHGWTFEKTLDSWQAQTASYEFRRVLEPAAILLESFRPDGEVLDRLRRENEALLEDETLGRSSRARRFLVDANFHEAIARLTHNPMFVQAIQHQNHMRRILEYRGYTNAPRIADWCREHLAILTALEAGNLRRASRLMRDHLDNARANAETVRGTGDEKSPSGRR</sequence>
<dbReference type="RefSeq" id="WP_213161956.1">
    <property type="nucleotide sequence ID" value="NZ_CP058214.1"/>
</dbReference>
<dbReference type="Pfam" id="PF07729">
    <property type="entry name" value="FCD"/>
    <property type="match status" value="1"/>
</dbReference>
<reference evidence="6 7" key="1">
    <citation type="submission" date="2020-06" db="EMBL/GenBank/DDBJ databases">
        <title>Genome sequence of 2 isolates from Red Sea Mangroves.</title>
        <authorList>
            <person name="Sefrji F."/>
            <person name="Michoud G."/>
            <person name="Merlino G."/>
            <person name="Daffonchio D."/>
        </authorList>
    </citation>
    <scope>NUCLEOTIDE SEQUENCE [LARGE SCALE GENOMIC DNA]</scope>
    <source>
        <strain evidence="6 7">R1DC25</strain>
    </source>
</reference>
<accession>A0A7S8C7F3</accession>
<evidence type="ECO:0000256" key="1">
    <source>
        <dbReference type="ARBA" id="ARBA00023015"/>
    </source>
</evidence>
<dbReference type="InterPro" id="IPR036388">
    <property type="entry name" value="WH-like_DNA-bd_sf"/>
</dbReference>
<keyword evidence="3" id="KW-0804">Transcription</keyword>
<dbReference type="AlphaFoldDB" id="A0A7S8C7F3"/>
<dbReference type="Gene3D" id="1.20.120.530">
    <property type="entry name" value="GntR ligand-binding domain-like"/>
    <property type="match status" value="1"/>
</dbReference>
<dbReference type="SMART" id="SM00345">
    <property type="entry name" value="HTH_GNTR"/>
    <property type="match status" value="2"/>
</dbReference>
<protein>
    <submittedName>
        <fullName evidence="6">GntR family transcriptional regulator</fullName>
    </submittedName>
</protein>
<dbReference type="PANTHER" id="PTHR43537">
    <property type="entry name" value="TRANSCRIPTIONAL REGULATOR, GNTR FAMILY"/>
    <property type="match status" value="1"/>
</dbReference>
<keyword evidence="2" id="KW-0238">DNA-binding</keyword>
<dbReference type="GO" id="GO:0003700">
    <property type="term" value="F:DNA-binding transcription factor activity"/>
    <property type="evidence" value="ECO:0007669"/>
    <property type="project" value="InterPro"/>
</dbReference>
<dbReference type="EMBL" id="CP058214">
    <property type="protein sequence ID" value="QPC44584.1"/>
    <property type="molecule type" value="Genomic_DNA"/>
</dbReference>
<dbReference type="InterPro" id="IPR000524">
    <property type="entry name" value="Tscrpt_reg_HTH_GntR"/>
</dbReference>
<dbReference type="Pfam" id="PF00392">
    <property type="entry name" value="GntR"/>
    <property type="match status" value="1"/>
</dbReference>
<organism evidence="6 7">
    <name type="scientific">Kaustia mangrovi</name>
    <dbReference type="NCBI Taxonomy" id="2593653"/>
    <lineage>
        <taxon>Bacteria</taxon>
        <taxon>Pseudomonadati</taxon>
        <taxon>Pseudomonadota</taxon>
        <taxon>Alphaproteobacteria</taxon>
        <taxon>Hyphomicrobiales</taxon>
        <taxon>Parvibaculaceae</taxon>
        <taxon>Kaustia</taxon>
    </lineage>
</organism>
<name>A0A7S8C7F3_9HYPH</name>
<dbReference type="InterPro" id="IPR008920">
    <property type="entry name" value="TF_FadR/GntR_C"/>
</dbReference>
<evidence type="ECO:0000313" key="7">
    <source>
        <dbReference type="Proteomes" id="UP000593594"/>
    </source>
</evidence>
<keyword evidence="1" id="KW-0805">Transcription regulation</keyword>
<feature type="compositionally biased region" description="Basic and acidic residues" evidence="4">
    <location>
        <begin position="298"/>
        <end position="308"/>
    </location>
</feature>
<dbReference type="InterPro" id="IPR036390">
    <property type="entry name" value="WH_DNA-bd_sf"/>
</dbReference>
<dbReference type="PANTHER" id="PTHR43537:SF5">
    <property type="entry name" value="UXU OPERON TRANSCRIPTIONAL REGULATOR"/>
    <property type="match status" value="1"/>
</dbReference>
<evidence type="ECO:0000259" key="5">
    <source>
        <dbReference type="PROSITE" id="PS50949"/>
    </source>
</evidence>
<evidence type="ECO:0000313" key="6">
    <source>
        <dbReference type="EMBL" id="QPC44584.1"/>
    </source>
</evidence>
<dbReference type="InterPro" id="IPR011711">
    <property type="entry name" value="GntR_C"/>
</dbReference>
<dbReference type="SUPFAM" id="SSF46785">
    <property type="entry name" value="Winged helix' DNA-binding domain"/>
    <property type="match status" value="2"/>
</dbReference>
<keyword evidence="7" id="KW-1185">Reference proteome</keyword>
<dbReference type="KEGG" id="kmn:HW532_18890"/>
<dbReference type="GO" id="GO:0003677">
    <property type="term" value="F:DNA binding"/>
    <property type="evidence" value="ECO:0007669"/>
    <property type="project" value="UniProtKB-KW"/>
</dbReference>
<evidence type="ECO:0000256" key="3">
    <source>
        <dbReference type="ARBA" id="ARBA00023163"/>
    </source>
</evidence>
<dbReference type="SUPFAM" id="SSF48008">
    <property type="entry name" value="GntR ligand-binding domain-like"/>
    <property type="match status" value="1"/>
</dbReference>
<evidence type="ECO:0000256" key="2">
    <source>
        <dbReference type="ARBA" id="ARBA00023125"/>
    </source>
</evidence>
<gene>
    <name evidence="6" type="ORF">HW532_18890</name>
</gene>
<dbReference type="SMART" id="SM00895">
    <property type="entry name" value="FCD"/>
    <property type="match status" value="1"/>
</dbReference>